<reference evidence="2 4" key="1">
    <citation type="submission" date="2014-08" db="EMBL/GenBank/DDBJ databases">
        <title>Clostridium innocuum, an unnegligible vancomycin-resistant pathogen causing extra-intestinal infections.</title>
        <authorList>
            <person name="Feng Y."/>
            <person name="Chiu C.-H."/>
        </authorList>
    </citation>
    <scope>NUCLEOTIDE SEQUENCE [LARGE SCALE GENOMIC DNA]</scope>
    <source>
        <strain evidence="2 4">AN88</strain>
    </source>
</reference>
<comment type="caution">
    <text evidence="2">The sequence shown here is derived from an EMBL/GenBank/DDBJ whole genome shotgun (WGS) entry which is preliminary data.</text>
</comment>
<accession>A0A099I1H7</accession>
<dbReference type="Proteomes" id="UP001203972">
    <property type="component" value="Unassembled WGS sequence"/>
</dbReference>
<dbReference type="Gene3D" id="3.90.1010.20">
    <property type="match status" value="1"/>
</dbReference>
<proteinExistence type="predicted"/>
<dbReference type="Pfam" id="PF04205">
    <property type="entry name" value="FMN_bind"/>
    <property type="match status" value="1"/>
</dbReference>
<gene>
    <name evidence="2" type="ORF">CIAN88_20615</name>
    <name evidence="3" type="ORF">MKC95_19120</name>
</gene>
<feature type="domain" description="FMN-binding" evidence="1">
    <location>
        <begin position="56"/>
        <end position="126"/>
    </location>
</feature>
<dbReference type="Proteomes" id="UP000030008">
    <property type="component" value="Unassembled WGS sequence"/>
</dbReference>
<dbReference type="EMBL" id="JQIF01000113">
    <property type="protein sequence ID" value="KGJ51381.1"/>
    <property type="molecule type" value="Genomic_DNA"/>
</dbReference>
<organism evidence="2 4">
    <name type="scientific">Clostridium innocuum</name>
    <dbReference type="NCBI Taxonomy" id="1522"/>
    <lineage>
        <taxon>Bacteria</taxon>
        <taxon>Bacillati</taxon>
        <taxon>Bacillota</taxon>
        <taxon>Clostridia</taxon>
        <taxon>Eubacteriales</taxon>
        <taxon>Clostridiaceae</taxon>
        <taxon>Clostridium</taxon>
    </lineage>
</organism>
<dbReference type="GO" id="GO:0010181">
    <property type="term" value="F:FMN binding"/>
    <property type="evidence" value="ECO:0007669"/>
    <property type="project" value="InterPro"/>
</dbReference>
<protein>
    <submittedName>
        <fullName evidence="3">FMN-binding protein</fullName>
    </submittedName>
</protein>
<evidence type="ECO:0000313" key="4">
    <source>
        <dbReference type="Proteomes" id="UP000030008"/>
    </source>
</evidence>
<dbReference type="RefSeq" id="WP_008817686.1">
    <property type="nucleotide sequence ID" value="NZ_AP025565.1"/>
</dbReference>
<dbReference type="EMBL" id="JAKTMA010000043">
    <property type="protein sequence ID" value="MCR0234882.1"/>
    <property type="molecule type" value="Genomic_DNA"/>
</dbReference>
<name>A0A099I1H7_CLOIN</name>
<evidence type="ECO:0000313" key="2">
    <source>
        <dbReference type="EMBL" id="KGJ51381.1"/>
    </source>
</evidence>
<evidence type="ECO:0000259" key="1">
    <source>
        <dbReference type="SMART" id="SM00900"/>
    </source>
</evidence>
<evidence type="ECO:0000313" key="3">
    <source>
        <dbReference type="EMBL" id="MCR0234882.1"/>
    </source>
</evidence>
<dbReference type="InterPro" id="IPR007329">
    <property type="entry name" value="FMN-bd"/>
</dbReference>
<dbReference type="GO" id="GO:0016020">
    <property type="term" value="C:membrane"/>
    <property type="evidence" value="ECO:0007669"/>
    <property type="project" value="InterPro"/>
</dbReference>
<dbReference type="SMART" id="SM00900">
    <property type="entry name" value="FMN_bind"/>
    <property type="match status" value="1"/>
</dbReference>
<sequence length="130" mass="14387">MKRKLIKALVVLILLGAGGIAYQFYQTKQQSDALTFEAVDMNRLQDGSYEGECQTGLVQVRLRLRIQNAAIQRIELLQHDNGMGKDAERILEDIQKQNSTAVDDVSSATISSRAIRMAAQNALKKAALPQ</sequence>
<reference evidence="3" key="2">
    <citation type="journal article" date="2022" name="Clin. Infect. Dis.">
        <title>Association between Clostridium innocuum and antibiotic-associated diarrhea in adults and children: A cross-sectional study and comparative genomics analysis.</title>
        <authorList>
            <person name="Cherny K.E."/>
            <person name="Muscat E.B."/>
            <person name="Balaji A."/>
            <person name="Mukherjee J."/>
            <person name="Ozer E.A."/>
            <person name="Angarone M.P."/>
            <person name="Hauser A.R."/>
            <person name="Sichel J.S."/>
            <person name="Amponsah E."/>
            <person name="Kociolek L.K."/>
        </authorList>
    </citation>
    <scope>NUCLEOTIDE SEQUENCE</scope>
    <source>
        <strain evidence="3">NU1-AC-029v</strain>
    </source>
</reference>
<dbReference type="AlphaFoldDB" id="A0A099I1H7"/>